<dbReference type="EMBL" id="JACAZI010000001">
    <property type="protein sequence ID" value="KAF7372607.1"/>
    <property type="molecule type" value="Genomic_DNA"/>
</dbReference>
<protein>
    <submittedName>
        <fullName evidence="2">Uncharacterized protein</fullName>
    </submittedName>
</protein>
<dbReference type="AlphaFoldDB" id="A0A8H6Z8A1"/>
<dbReference type="Proteomes" id="UP000620124">
    <property type="component" value="Unassembled WGS sequence"/>
</dbReference>
<gene>
    <name evidence="2" type="ORF">MVEN_00123700</name>
</gene>
<evidence type="ECO:0000313" key="3">
    <source>
        <dbReference type="Proteomes" id="UP000620124"/>
    </source>
</evidence>
<evidence type="ECO:0000256" key="1">
    <source>
        <dbReference type="SAM" id="MobiDB-lite"/>
    </source>
</evidence>
<evidence type="ECO:0000313" key="2">
    <source>
        <dbReference type="EMBL" id="KAF7372607.1"/>
    </source>
</evidence>
<feature type="compositionally biased region" description="Acidic residues" evidence="1">
    <location>
        <begin position="76"/>
        <end position="88"/>
    </location>
</feature>
<sequence>MRNLIGQRPSLVPTGLGNSDSAFTAGVIIPGATAASDGGMEQEEEEDGTSSILLNDEDHAPGDSPGPTTGKRTFSEFDDEKSEFDDDGAGPGSGDDYFPKSPHPSESGGVVFGSDKGVDVQEEEEGGKKVKTTQTRP</sequence>
<reference evidence="2" key="1">
    <citation type="submission" date="2020-05" db="EMBL/GenBank/DDBJ databases">
        <title>Mycena genomes resolve the evolution of fungal bioluminescence.</title>
        <authorList>
            <person name="Tsai I.J."/>
        </authorList>
    </citation>
    <scope>NUCLEOTIDE SEQUENCE</scope>
    <source>
        <strain evidence="2">CCC161011</strain>
    </source>
</reference>
<organism evidence="2 3">
    <name type="scientific">Mycena venus</name>
    <dbReference type="NCBI Taxonomy" id="2733690"/>
    <lineage>
        <taxon>Eukaryota</taxon>
        <taxon>Fungi</taxon>
        <taxon>Dikarya</taxon>
        <taxon>Basidiomycota</taxon>
        <taxon>Agaricomycotina</taxon>
        <taxon>Agaricomycetes</taxon>
        <taxon>Agaricomycetidae</taxon>
        <taxon>Agaricales</taxon>
        <taxon>Marasmiineae</taxon>
        <taxon>Mycenaceae</taxon>
        <taxon>Mycena</taxon>
    </lineage>
</organism>
<dbReference type="OrthoDB" id="3266275at2759"/>
<accession>A0A8H6Z8A1</accession>
<name>A0A8H6Z8A1_9AGAR</name>
<keyword evidence="3" id="KW-1185">Reference proteome</keyword>
<feature type="region of interest" description="Disordered" evidence="1">
    <location>
        <begin position="1"/>
        <end position="137"/>
    </location>
</feature>
<proteinExistence type="predicted"/>
<comment type="caution">
    <text evidence="2">The sequence shown here is derived from an EMBL/GenBank/DDBJ whole genome shotgun (WGS) entry which is preliminary data.</text>
</comment>